<feature type="chain" id="PRO_5011590428" description="Adhesin" evidence="2">
    <location>
        <begin position="20"/>
        <end position="321"/>
    </location>
</feature>
<name>A0A1I6TUY4_9SPHI</name>
<dbReference type="PANTHER" id="PTHR34094:SF1">
    <property type="entry name" value="PROTEIN FAM185A"/>
    <property type="match status" value="1"/>
</dbReference>
<dbReference type="STRING" id="683125.SAMN05660206_10751"/>
<dbReference type="AlphaFoldDB" id="A0A1I6TUY4"/>
<keyword evidence="2" id="KW-0732">Signal</keyword>
<dbReference type="OrthoDB" id="1523429at2"/>
<evidence type="ECO:0000256" key="2">
    <source>
        <dbReference type="SAM" id="SignalP"/>
    </source>
</evidence>
<accession>A0A1I6TUY4</accession>
<evidence type="ECO:0000313" key="4">
    <source>
        <dbReference type="Proteomes" id="UP000198785"/>
    </source>
</evidence>
<evidence type="ECO:0000256" key="1">
    <source>
        <dbReference type="SAM" id="MobiDB-lite"/>
    </source>
</evidence>
<feature type="signal peptide" evidence="2">
    <location>
        <begin position="1"/>
        <end position="19"/>
    </location>
</feature>
<evidence type="ECO:0008006" key="5">
    <source>
        <dbReference type="Google" id="ProtNLM"/>
    </source>
</evidence>
<feature type="region of interest" description="Disordered" evidence="1">
    <location>
        <begin position="299"/>
        <end position="321"/>
    </location>
</feature>
<protein>
    <recommendedName>
        <fullName evidence="5">Adhesin</fullName>
    </recommendedName>
</protein>
<evidence type="ECO:0000313" key="3">
    <source>
        <dbReference type="EMBL" id="SFS92797.1"/>
    </source>
</evidence>
<gene>
    <name evidence="3" type="ORF">SAMN05660206_10751</name>
</gene>
<feature type="compositionally biased region" description="Low complexity" evidence="1">
    <location>
        <begin position="306"/>
        <end position="315"/>
    </location>
</feature>
<proteinExistence type="predicted"/>
<reference evidence="3 4" key="1">
    <citation type="submission" date="2016-10" db="EMBL/GenBank/DDBJ databases">
        <authorList>
            <person name="de Groot N.N."/>
        </authorList>
    </citation>
    <scope>NUCLEOTIDE SEQUENCE [LARGE SCALE GENOMIC DNA]</scope>
    <source>
        <strain evidence="3 4">DSM 22789</strain>
    </source>
</reference>
<keyword evidence="4" id="KW-1185">Reference proteome</keyword>
<dbReference type="EMBL" id="FOZZ01000007">
    <property type="protein sequence ID" value="SFS92797.1"/>
    <property type="molecule type" value="Genomic_DNA"/>
</dbReference>
<dbReference type="Proteomes" id="UP000198785">
    <property type="component" value="Unassembled WGS sequence"/>
</dbReference>
<dbReference type="RefSeq" id="WP_093365865.1">
    <property type="nucleotide sequence ID" value="NZ_FOZZ01000007.1"/>
</dbReference>
<organism evidence="3 4">
    <name type="scientific">Sphingobacterium wenxiniae</name>
    <dbReference type="NCBI Taxonomy" id="683125"/>
    <lineage>
        <taxon>Bacteria</taxon>
        <taxon>Pseudomonadati</taxon>
        <taxon>Bacteroidota</taxon>
        <taxon>Sphingobacteriia</taxon>
        <taxon>Sphingobacteriales</taxon>
        <taxon>Sphingobacteriaceae</taxon>
        <taxon>Sphingobacterium</taxon>
    </lineage>
</organism>
<dbReference type="PANTHER" id="PTHR34094">
    <property type="match status" value="1"/>
</dbReference>
<sequence length="321" mass="32498">MKTSLLTASLILWVSFLVAQQKEVTYVEKDFTASTVQKLEASTSGGSIKVEGGNNSKATVAVILSPNGNSRTKGGDLQTLFEKEYDLELEVKNGVLVAKAKRKNNRGNNPLSVSLRISVPKKIASDINTAGGSITLNNLEGNQNFQTAGGSLTLSQLAGNIKGQTAGGSIRLADSQGDIGVTTAGGSIRLDNIRGTISANTSGGSITAKDVSGTLTASTSGGSISLDACEGNIQAGTSGGSINASVTKVTKSLQLSTSGGSVRIAVPKGAYDVDLHGSRVDLAGGDFNGTKTKKSIQGKLNGGGSSITASSSSGSVALSWL</sequence>